<evidence type="ECO:0000313" key="2">
    <source>
        <dbReference type="EMBL" id="RPD38729.1"/>
    </source>
</evidence>
<name>A0A3N4MGE8_9BACT</name>
<feature type="transmembrane region" description="Helical" evidence="1">
    <location>
        <begin position="56"/>
        <end position="74"/>
    </location>
</feature>
<dbReference type="RefSeq" id="WP_120518724.1">
    <property type="nucleotide sequence ID" value="NZ_QXZY01000014.1"/>
</dbReference>
<evidence type="ECO:0000256" key="1">
    <source>
        <dbReference type="SAM" id="Phobius"/>
    </source>
</evidence>
<dbReference type="EMBL" id="RMBX01000014">
    <property type="protein sequence ID" value="RPD38729.1"/>
    <property type="molecule type" value="Genomic_DNA"/>
</dbReference>
<dbReference type="OrthoDB" id="3173919at2"/>
<evidence type="ECO:0000313" key="3">
    <source>
        <dbReference type="Proteomes" id="UP000279089"/>
    </source>
</evidence>
<feature type="transmembrane region" description="Helical" evidence="1">
    <location>
        <begin position="6"/>
        <end position="21"/>
    </location>
</feature>
<proteinExistence type="predicted"/>
<keyword evidence="1" id="KW-0472">Membrane</keyword>
<dbReference type="AlphaFoldDB" id="A0A3N4MGE8"/>
<keyword evidence="1" id="KW-0812">Transmembrane</keyword>
<accession>A0A3N4MGE8</accession>
<organism evidence="2 3">
    <name type="scientific">Chitinophaga barathri</name>
    <dbReference type="NCBI Taxonomy" id="1647451"/>
    <lineage>
        <taxon>Bacteria</taxon>
        <taxon>Pseudomonadati</taxon>
        <taxon>Bacteroidota</taxon>
        <taxon>Chitinophagia</taxon>
        <taxon>Chitinophagales</taxon>
        <taxon>Chitinophagaceae</taxon>
        <taxon>Chitinophaga</taxon>
    </lineage>
</organism>
<comment type="caution">
    <text evidence="2">The sequence shown here is derived from an EMBL/GenBank/DDBJ whole genome shotgun (WGS) entry which is preliminary data.</text>
</comment>
<reference evidence="3" key="1">
    <citation type="submission" date="2018-11" db="EMBL/GenBank/DDBJ databases">
        <title>Chitinophaga lutea sp.nov., isolate from arsenic contaminated soil.</title>
        <authorList>
            <person name="Zong Y."/>
        </authorList>
    </citation>
    <scope>NUCLEOTIDE SEQUENCE [LARGE SCALE GENOMIC DNA]</scope>
    <source>
        <strain evidence="3">YLT18</strain>
    </source>
</reference>
<dbReference type="InterPro" id="IPR025962">
    <property type="entry name" value="SdpI/YhfL"/>
</dbReference>
<gene>
    <name evidence="2" type="ORF">EG028_23780</name>
</gene>
<dbReference type="Pfam" id="PF13630">
    <property type="entry name" value="SdpI"/>
    <property type="match status" value="1"/>
</dbReference>
<dbReference type="Proteomes" id="UP000279089">
    <property type="component" value="Unassembled WGS sequence"/>
</dbReference>
<sequence>MIILFIVGLGLVFSGIGAWMWKKPPRRINRLAGYRSPRSMKSQAAWDFAQVYSGRLMCISGLVMMLVVTPLFWFSGYNFDTLNPALIVLLPLFPVLAATIIPIYFTERKLKSLFDNEGNPKK</sequence>
<feature type="transmembrane region" description="Helical" evidence="1">
    <location>
        <begin position="86"/>
        <end position="105"/>
    </location>
</feature>
<protein>
    <submittedName>
        <fullName evidence="2">SdpI family protein</fullName>
    </submittedName>
</protein>
<keyword evidence="1" id="KW-1133">Transmembrane helix</keyword>
<keyword evidence="3" id="KW-1185">Reference proteome</keyword>